<organism evidence="1 2">
    <name type="scientific">Lipomyces kononenkoae</name>
    <name type="common">Yeast</name>
    <dbReference type="NCBI Taxonomy" id="34357"/>
    <lineage>
        <taxon>Eukaryota</taxon>
        <taxon>Fungi</taxon>
        <taxon>Dikarya</taxon>
        <taxon>Ascomycota</taxon>
        <taxon>Saccharomycotina</taxon>
        <taxon>Lipomycetes</taxon>
        <taxon>Lipomycetales</taxon>
        <taxon>Lipomycetaceae</taxon>
        <taxon>Lipomyces</taxon>
    </lineage>
</organism>
<dbReference type="Proteomes" id="UP001433508">
    <property type="component" value="Unassembled WGS sequence"/>
</dbReference>
<proteinExistence type="predicted"/>
<comment type="caution">
    <text evidence="1">The sequence shown here is derived from an EMBL/GenBank/DDBJ whole genome shotgun (WGS) entry which is preliminary data.</text>
</comment>
<protein>
    <submittedName>
        <fullName evidence="1">Uncharacterized protein</fullName>
    </submittedName>
</protein>
<gene>
    <name evidence="1" type="ORF">V1525DRAFT_352144</name>
</gene>
<reference evidence="2" key="1">
    <citation type="journal article" date="2024" name="Front. Bioeng. Biotechnol.">
        <title>Genome-scale model development and genomic sequencing of the oleaginous clade Lipomyces.</title>
        <authorList>
            <person name="Czajka J.J."/>
            <person name="Han Y."/>
            <person name="Kim J."/>
            <person name="Mondo S.J."/>
            <person name="Hofstad B.A."/>
            <person name="Robles A."/>
            <person name="Haridas S."/>
            <person name="Riley R."/>
            <person name="LaButti K."/>
            <person name="Pangilinan J."/>
            <person name="Andreopoulos W."/>
            <person name="Lipzen A."/>
            <person name="Yan J."/>
            <person name="Wang M."/>
            <person name="Ng V."/>
            <person name="Grigoriev I.V."/>
            <person name="Spatafora J.W."/>
            <person name="Magnuson J.K."/>
            <person name="Baker S.E."/>
            <person name="Pomraning K.R."/>
        </authorList>
    </citation>
    <scope>NUCLEOTIDE SEQUENCE [LARGE SCALE GENOMIC DNA]</scope>
    <source>
        <strain evidence="2">CBS 7786</strain>
    </source>
</reference>
<dbReference type="EMBL" id="MU971335">
    <property type="protein sequence ID" value="KAK9241470.1"/>
    <property type="molecule type" value="Genomic_DNA"/>
</dbReference>
<accession>A0ACC3TCJ3</accession>
<evidence type="ECO:0000313" key="2">
    <source>
        <dbReference type="Proteomes" id="UP001433508"/>
    </source>
</evidence>
<keyword evidence="2" id="KW-1185">Reference proteome</keyword>
<name>A0ACC3TCJ3_LIPKO</name>
<evidence type="ECO:0000313" key="1">
    <source>
        <dbReference type="EMBL" id="KAK9241470.1"/>
    </source>
</evidence>
<sequence length="666" mass="73758">MVDNVGEELHQDDQPTSLKYHIFRSGGSDYYLTTNPNQKHIHDPIGPSYYVRVSTAGRKSKEATVDAQNDSDGSFSITIFVHDYDNVSVSSHSNEDSEQPNDMHEQQGLLVPIMHVRRIDGESKMTVTVIENGENVWETTVALHSDPYTGDSKFVFLDPWDRRWSLAGKDGIKCTSSLSDEPISTLEKKVLSDAKIAWITFERPALKMLDLMVGVNMAVFSFRNYEFNPSRLTAIATGILHADLNATKISQAKAKAKKRGFRISFTKKAETERVTHSNYSSKTQTEKRIVDPSPELVHSVQNGVGTAVPRGRQLPEFTQRDAISVADQPSAKYQPNSTIRSKESLDEPVPKILPAFAYQPPLPTLPGFSVSATTPDGVANGFVPTSDRHAESPLIQGEPQVPHQYQSGLEISTAQAHTEHQHYSDQRQSENTAPAVRRAGGQSTGHVAIRPMSTVEQQQTPPMETELQYQRLHQNPHQNPRIPARSQGENGFQTVPRTASVHRKISRNEIPPTLPNRPTHDPHNGRLHRDNSNRTDSLPQRRHPSTLRAPQSAVRPSAMPPASESSARADLHRRSMFVSSTSDTSGSPIVTQGPRPRPNSMLLPASNSPNGNRQKASYNAERQSQPSALQKDNSLRSQSQSSLLPGPQSPSGKKKKNRLSMIAIFK</sequence>